<dbReference type="EMBL" id="SNZA01000001">
    <property type="protein sequence ID" value="TDR15566.1"/>
    <property type="molecule type" value="Genomic_DNA"/>
</dbReference>
<dbReference type="OrthoDB" id="378654at2"/>
<gene>
    <name evidence="1" type="ORF">C8D85_0938</name>
</gene>
<dbReference type="AlphaFoldDB" id="A0A4R6X8Y1"/>
<dbReference type="InterPro" id="IPR015003">
    <property type="entry name" value="DUF1853"/>
</dbReference>
<accession>A0A4R6X8Y1</accession>
<protein>
    <recommendedName>
        <fullName evidence="3">DUF1853 family protein</fullName>
    </recommendedName>
</protein>
<name>A0A4R6X8Y1_9GAMM</name>
<comment type="caution">
    <text evidence="1">The sequence shown here is derived from an EMBL/GenBank/DDBJ whole genome shotgun (WGS) entry which is preliminary data.</text>
</comment>
<organism evidence="1 2">
    <name type="scientific">Marinomonas communis</name>
    <dbReference type="NCBI Taxonomy" id="28254"/>
    <lineage>
        <taxon>Bacteria</taxon>
        <taxon>Pseudomonadati</taxon>
        <taxon>Pseudomonadota</taxon>
        <taxon>Gammaproteobacteria</taxon>
        <taxon>Oceanospirillales</taxon>
        <taxon>Oceanospirillaceae</taxon>
        <taxon>Marinomonas</taxon>
    </lineage>
</organism>
<evidence type="ECO:0008006" key="3">
    <source>
        <dbReference type="Google" id="ProtNLM"/>
    </source>
</evidence>
<evidence type="ECO:0000313" key="1">
    <source>
        <dbReference type="EMBL" id="TDR15566.1"/>
    </source>
</evidence>
<evidence type="ECO:0000313" key="2">
    <source>
        <dbReference type="Proteomes" id="UP000295729"/>
    </source>
</evidence>
<sequence length="285" mass="32846">MICHPAEQLLADVEWLLSECESFVLDTPLAQFLRSDWSDVFADLQANPQILLQHMASAKSHFLGTYFEQLFSFVVRHFTTLNILAEHQQIHVGGKTFGEVDLLAESEGITYQFEIALKFYLGFYDEPNGTWIGPNKNDSLQKKTNHAREHQLKILTVSEGKEWLRCVSGGDHVVPNLLVYGRHFYFMKNASCEFFAHSHWRGGWLRLSDLTLAAPYLSALSEASKPYWITPNIDKPNKKQINNELLLELSERFVHDNRPVLYSCSSTFRPPNSDTFWLFVCPDDW</sequence>
<proteinExistence type="predicted"/>
<dbReference type="Proteomes" id="UP000295729">
    <property type="component" value="Unassembled WGS sequence"/>
</dbReference>
<dbReference type="Pfam" id="PF08907">
    <property type="entry name" value="DUF1853"/>
    <property type="match status" value="1"/>
</dbReference>
<dbReference type="RefSeq" id="WP_133560171.1">
    <property type="nucleotide sequence ID" value="NZ_SNZA01000001.1"/>
</dbReference>
<reference evidence="1 2" key="1">
    <citation type="submission" date="2019-03" db="EMBL/GenBank/DDBJ databases">
        <title>Genomic Encyclopedia of Type Strains, Phase IV (KMG-IV): sequencing the most valuable type-strain genomes for metagenomic binning, comparative biology and taxonomic classification.</title>
        <authorList>
            <person name="Goeker M."/>
        </authorList>
    </citation>
    <scope>NUCLEOTIDE SEQUENCE [LARGE SCALE GENOMIC DNA]</scope>
    <source>
        <strain evidence="1 2">DSM 5604</strain>
    </source>
</reference>
<keyword evidence="2" id="KW-1185">Reference proteome</keyword>